<evidence type="ECO:0000313" key="18">
    <source>
        <dbReference type="Proteomes" id="UP001153636"/>
    </source>
</evidence>
<dbReference type="PROSITE" id="PS00132">
    <property type="entry name" value="CARBOXYPEPT_ZN_1"/>
    <property type="match status" value="1"/>
</dbReference>
<keyword evidence="12" id="KW-1015">Disulfide bond</keyword>
<dbReference type="PRINTS" id="PR00765">
    <property type="entry name" value="CRBOXYPTASEA"/>
</dbReference>
<feature type="signal peptide" evidence="15">
    <location>
        <begin position="1"/>
        <end position="22"/>
    </location>
</feature>
<evidence type="ECO:0000256" key="9">
    <source>
        <dbReference type="ARBA" id="ARBA00022801"/>
    </source>
</evidence>
<keyword evidence="8 15" id="KW-0732">Signal</keyword>
<evidence type="ECO:0000256" key="15">
    <source>
        <dbReference type="SAM" id="SignalP"/>
    </source>
</evidence>
<dbReference type="EMBL" id="OV651822">
    <property type="protein sequence ID" value="CAH1100449.1"/>
    <property type="molecule type" value="Genomic_DNA"/>
</dbReference>
<dbReference type="GO" id="GO:0008270">
    <property type="term" value="F:zinc ion binding"/>
    <property type="evidence" value="ECO:0007669"/>
    <property type="project" value="InterPro"/>
</dbReference>
<comment type="function">
    <text evidence="13">Involved in the digestion of the blood meal.</text>
</comment>
<dbReference type="PANTHER" id="PTHR11705">
    <property type="entry name" value="PROTEASE FAMILY M14 CARBOXYPEPTIDASE A,B"/>
    <property type="match status" value="1"/>
</dbReference>
<evidence type="ECO:0000259" key="16">
    <source>
        <dbReference type="PROSITE" id="PS52035"/>
    </source>
</evidence>
<dbReference type="InterPro" id="IPR057246">
    <property type="entry name" value="CARBOXYPEPT_ZN_1"/>
</dbReference>
<evidence type="ECO:0000256" key="12">
    <source>
        <dbReference type="ARBA" id="ARBA00023157"/>
    </source>
</evidence>
<evidence type="ECO:0000256" key="7">
    <source>
        <dbReference type="ARBA" id="ARBA00022723"/>
    </source>
</evidence>
<evidence type="ECO:0000313" key="17">
    <source>
        <dbReference type="EMBL" id="CAH1100449.1"/>
    </source>
</evidence>
<sequence>MNRRILFYIVLELLISLAVVSSITEDSENFVQSRKTRDALEEPTSKVNYTGNQIWKTKLINDQHKKVIMSLRNQGLIQTWGGNRTSLDILVNPINLNEVADTLRNNDILYNIIIDNLQQAIEDENPPITHDNEDRQGHRMTWNSYHRTSDIWGFIDYLAQTFPDFCKVFTIGQTHEKRDIKVLKISNGKVGNKAVWIDGGMHAREWISPAVVTYIINQLVYNLDNEPDYMQNIDYYIAPVMNPDGYEYSHTIDRIWRKNRRPNDPTLSGFKLCYGTDLNRNFGYKWGLGGTSKDPCDVTYGGTRPFSELESKAMKEFIQGTAANWKAYISFHSYGQYILYPWGYASAVTTDYKDLQNVAHKAGAAIRAAGGPTYTIGPAASTLYPAAGGSDDWAKGVVRMKYSYTIELRDDGRYGFVLPASYIQVTSKEALAAVRVIVEAASQA</sequence>
<evidence type="ECO:0000256" key="8">
    <source>
        <dbReference type="ARBA" id="ARBA00022729"/>
    </source>
</evidence>
<dbReference type="Gene3D" id="3.40.630.10">
    <property type="entry name" value="Zn peptidases"/>
    <property type="match status" value="1"/>
</dbReference>
<keyword evidence="6" id="KW-0645">Protease</keyword>
<keyword evidence="9" id="KW-0378">Hydrolase</keyword>
<keyword evidence="4" id="KW-0964">Secreted</keyword>
<protein>
    <recommendedName>
        <fullName evidence="16">Peptidase M14 domain-containing protein</fullName>
    </recommendedName>
</protein>
<dbReference type="OrthoDB" id="3626597at2759"/>
<dbReference type="SUPFAM" id="SSF54897">
    <property type="entry name" value="Protease propeptides/inhibitors"/>
    <property type="match status" value="1"/>
</dbReference>
<feature type="domain" description="Peptidase M14" evidence="16">
    <location>
        <begin position="144"/>
        <end position="441"/>
    </location>
</feature>
<dbReference type="Proteomes" id="UP001153636">
    <property type="component" value="Chromosome 10"/>
</dbReference>
<dbReference type="GO" id="GO:0005615">
    <property type="term" value="C:extracellular space"/>
    <property type="evidence" value="ECO:0007669"/>
    <property type="project" value="TreeGrafter"/>
</dbReference>
<keyword evidence="11" id="KW-0482">Metalloprotease</keyword>
<dbReference type="PANTHER" id="PTHR11705:SF91">
    <property type="entry name" value="FI01817P-RELATED"/>
    <property type="match status" value="1"/>
</dbReference>
<organism evidence="17 18">
    <name type="scientific">Psylliodes chrysocephalus</name>
    <dbReference type="NCBI Taxonomy" id="3402493"/>
    <lineage>
        <taxon>Eukaryota</taxon>
        <taxon>Metazoa</taxon>
        <taxon>Ecdysozoa</taxon>
        <taxon>Arthropoda</taxon>
        <taxon>Hexapoda</taxon>
        <taxon>Insecta</taxon>
        <taxon>Pterygota</taxon>
        <taxon>Neoptera</taxon>
        <taxon>Endopterygota</taxon>
        <taxon>Coleoptera</taxon>
        <taxon>Polyphaga</taxon>
        <taxon>Cucujiformia</taxon>
        <taxon>Chrysomeloidea</taxon>
        <taxon>Chrysomelidae</taxon>
        <taxon>Galerucinae</taxon>
        <taxon>Alticini</taxon>
        <taxon>Psylliodes</taxon>
    </lineage>
</organism>
<dbReference type="SUPFAM" id="SSF53187">
    <property type="entry name" value="Zn-dependent exopeptidases"/>
    <property type="match status" value="1"/>
</dbReference>
<accession>A0A9P0CJT9</accession>
<evidence type="ECO:0000256" key="11">
    <source>
        <dbReference type="ARBA" id="ARBA00023049"/>
    </source>
</evidence>
<dbReference type="InterPro" id="IPR000834">
    <property type="entry name" value="Peptidase_M14"/>
</dbReference>
<gene>
    <name evidence="17" type="ORF">PSYICH_LOCUS1914</name>
</gene>
<name>A0A9P0CJT9_9CUCU</name>
<dbReference type="Pfam" id="PF00246">
    <property type="entry name" value="Peptidase_M14"/>
    <property type="match status" value="1"/>
</dbReference>
<dbReference type="PROSITE" id="PS52035">
    <property type="entry name" value="PEPTIDASE_M14"/>
    <property type="match status" value="1"/>
</dbReference>
<keyword evidence="10" id="KW-0862">Zinc</keyword>
<evidence type="ECO:0000256" key="3">
    <source>
        <dbReference type="ARBA" id="ARBA00005988"/>
    </source>
</evidence>
<feature type="active site" description="Proton donor/acceptor" evidence="14">
    <location>
        <position position="407"/>
    </location>
</feature>
<dbReference type="Gene3D" id="3.30.70.340">
    <property type="entry name" value="Metallocarboxypeptidase-like"/>
    <property type="match status" value="1"/>
</dbReference>
<dbReference type="InterPro" id="IPR003146">
    <property type="entry name" value="M14A_act_pep"/>
</dbReference>
<keyword evidence="5" id="KW-0121">Carboxypeptidase</keyword>
<dbReference type="Pfam" id="PF02244">
    <property type="entry name" value="Propep_M14"/>
    <property type="match status" value="1"/>
</dbReference>
<dbReference type="InterPro" id="IPR036990">
    <property type="entry name" value="M14A-like_propep"/>
</dbReference>
<comment type="cofactor">
    <cofactor evidence="1">
        <name>Zn(2+)</name>
        <dbReference type="ChEBI" id="CHEBI:29105"/>
    </cofactor>
</comment>
<keyword evidence="18" id="KW-1185">Reference proteome</keyword>
<comment type="subcellular location">
    <subcellularLocation>
        <location evidence="2">Secreted</location>
    </subcellularLocation>
</comment>
<feature type="chain" id="PRO_5040119240" description="Peptidase M14 domain-containing protein" evidence="15">
    <location>
        <begin position="23"/>
        <end position="444"/>
    </location>
</feature>
<evidence type="ECO:0000256" key="1">
    <source>
        <dbReference type="ARBA" id="ARBA00001947"/>
    </source>
</evidence>
<dbReference type="FunFam" id="3.40.630.10:FF:000040">
    <property type="entry name" value="zinc carboxypeptidase"/>
    <property type="match status" value="1"/>
</dbReference>
<dbReference type="AlphaFoldDB" id="A0A9P0CJT9"/>
<keyword evidence="7" id="KW-0479">Metal-binding</keyword>
<evidence type="ECO:0000256" key="13">
    <source>
        <dbReference type="ARBA" id="ARBA00057299"/>
    </source>
</evidence>
<dbReference type="CDD" id="cd03860">
    <property type="entry name" value="M14_CP_A-B_like"/>
    <property type="match status" value="1"/>
</dbReference>
<dbReference type="GO" id="GO:0004181">
    <property type="term" value="F:metallocarboxypeptidase activity"/>
    <property type="evidence" value="ECO:0007669"/>
    <property type="project" value="InterPro"/>
</dbReference>
<dbReference type="GO" id="GO:0006508">
    <property type="term" value="P:proteolysis"/>
    <property type="evidence" value="ECO:0007669"/>
    <property type="project" value="UniProtKB-KW"/>
</dbReference>
<reference evidence="17" key="1">
    <citation type="submission" date="2022-01" db="EMBL/GenBank/DDBJ databases">
        <authorList>
            <person name="King R."/>
        </authorList>
    </citation>
    <scope>NUCLEOTIDE SEQUENCE</scope>
</reference>
<comment type="similarity">
    <text evidence="3 14">Belongs to the peptidase M14 family.</text>
</comment>
<evidence type="ECO:0000256" key="6">
    <source>
        <dbReference type="ARBA" id="ARBA00022670"/>
    </source>
</evidence>
<evidence type="ECO:0000256" key="10">
    <source>
        <dbReference type="ARBA" id="ARBA00022833"/>
    </source>
</evidence>
<dbReference type="SMART" id="SM00631">
    <property type="entry name" value="Zn_pept"/>
    <property type="match status" value="1"/>
</dbReference>
<proteinExistence type="inferred from homology"/>
<evidence type="ECO:0000256" key="2">
    <source>
        <dbReference type="ARBA" id="ARBA00004613"/>
    </source>
</evidence>
<evidence type="ECO:0000256" key="5">
    <source>
        <dbReference type="ARBA" id="ARBA00022645"/>
    </source>
</evidence>
<evidence type="ECO:0000256" key="14">
    <source>
        <dbReference type="PROSITE-ProRule" id="PRU01379"/>
    </source>
</evidence>
<evidence type="ECO:0000256" key="4">
    <source>
        <dbReference type="ARBA" id="ARBA00022525"/>
    </source>
</evidence>